<name>A0A1B6CDE9_9HEMI</name>
<sequence>MKISLVFFWVADYISNSKTIFTKKLHMLKLKFNKKDDAGLPLVVEHRKGGKTQELESVRYGATNGGLKTPKQKTHNSHIPKPNLPKIAASIFKLSNSLYNIQQNKKTFR</sequence>
<dbReference type="AlphaFoldDB" id="A0A1B6CDE9"/>
<protein>
    <submittedName>
        <fullName evidence="2">Uncharacterized protein</fullName>
    </submittedName>
</protein>
<evidence type="ECO:0000313" key="2">
    <source>
        <dbReference type="EMBL" id="JAS11300.1"/>
    </source>
</evidence>
<dbReference type="EMBL" id="GEDC01025998">
    <property type="protein sequence ID" value="JAS11300.1"/>
    <property type="molecule type" value="Transcribed_RNA"/>
</dbReference>
<evidence type="ECO:0000256" key="1">
    <source>
        <dbReference type="SAM" id="MobiDB-lite"/>
    </source>
</evidence>
<feature type="region of interest" description="Disordered" evidence="1">
    <location>
        <begin position="61"/>
        <end position="80"/>
    </location>
</feature>
<accession>A0A1B6CDE9</accession>
<dbReference type="EMBL" id="GEDC01000889">
    <property type="protein sequence ID" value="JAS36409.1"/>
    <property type="molecule type" value="Transcribed_RNA"/>
</dbReference>
<reference evidence="2" key="1">
    <citation type="submission" date="2015-12" db="EMBL/GenBank/DDBJ databases">
        <title>De novo transcriptome assembly of four potential Pierce s Disease insect vectors from Arizona vineyards.</title>
        <authorList>
            <person name="Tassone E.E."/>
        </authorList>
    </citation>
    <scope>NUCLEOTIDE SEQUENCE</scope>
</reference>
<proteinExistence type="predicted"/>
<evidence type="ECO:0000313" key="3">
    <source>
        <dbReference type="EMBL" id="JAS36409.1"/>
    </source>
</evidence>
<gene>
    <name evidence="2" type="ORF">g.30355</name>
    <name evidence="3" type="ORF">g.30357</name>
</gene>
<organism evidence="2">
    <name type="scientific">Clastoptera arizonana</name>
    <name type="common">Arizona spittle bug</name>
    <dbReference type="NCBI Taxonomy" id="38151"/>
    <lineage>
        <taxon>Eukaryota</taxon>
        <taxon>Metazoa</taxon>
        <taxon>Ecdysozoa</taxon>
        <taxon>Arthropoda</taxon>
        <taxon>Hexapoda</taxon>
        <taxon>Insecta</taxon>
        <taxon>Pterygota</taxon>
        <taxon>Neoptera</taxon>
        <taxon>Paraneoptera</taxon>
        <taxon>Hemiptera</taxon>
        <taxon>Auchenorrhyncha</taxon>
        <taxon>Cercopoidea</taxon>
        <taxon>Clastopteridae</taxon>
        <taxon>Clastoptera</taxon>
    </lineage>
</organism>